<proteinExistence type="predicted"/>
<dbReference type="EMBL" id="JAYMYS010000003">
    <property type="protein sequence ID" value="KAK7399311.1"/>
    <property type="molecule type" value="Genomic_DNA"/>
</dbReference>
<accession>A0AAN9XMK5</accession>
<reference evidence="2 3" key="1">
    <citation type="submission" date="2024-01" db="EMBL/GenBank/DDBJ databases">
        <title>The genomes of 5 underutilized Papilionoideae crops provide insights into root nodulation and disease resistanc.</title>
        <authorList>
            <person name="Jiang F."/>
        </authorList>
    </citation>
    <scope>NUCLEOTIDE SEQUENCE [LARGE SCALE GENOMIC DNA]</scope>
    <source>
        <strain evidence="2">DUOXIRENSHENG_FW03</strain>
        <tissue evidence="2">Leaves</tissue>
    </source>
</reference>
<dbReference type="Proteomes" id="UP001386955">
    <property type="component" value="Unassembled WGS sequence"/>
</dbReference>
<evidence type="ECO:0000256" key="1">
    <source>
        <dbReference type="SAM" id="MobiDB-lite"/>
    </source>
</evidence>
<comment type="caution">
    <text evidence="2">The sequence shown here is derived from an EMBL/GenBank/DDBJ whole genome shotgun (WGS) entry which is preliminary data.</text>
</comment>
<evidence type="ECO:0000313" key="2">
    <source>
        <dbReference type="EMBL" id="KAK7399311.1"/>
    </source>
</evidence>
<name>A0AAN9XMK5_PSOTE</name>
<organism evidence="2 3">
    <name type="scientific">Psophocarpus tetragonolobus</name>
    <name type="common">Winged bean</name>
    <name type="synonym">Dolichos tetragonolobus</name>
    <dbReference type="NCBI Taxonomy" id="3891"/>
    <lineage>
        <taxon>Eukaryota</taxon>
        <taxon>Viridiplantae</taxon>
        <taxon>Streptophyta</taxon>
        <taxon>Embryophyta</taxon>
        <taxon>Tracheophyta</taxon>
        <taxon>Spermatophyta</taxon>
        <taxon>Magnoliopsida</taxon>
        <taxon>eudicotyledons</taxon>
        <taxon>Gunneridae</taxon>
        <taxon>Pentapetalae</taxon>
        <taxon>rosids</taxon>
        <taxon>fabids</taxon>
        <taxon>Fabales</taxon>
        <taxon>Fabaceae</taxon>
        <taxon>Papilionoideae</taxon>
        <taxon>50 kb inversion clade</taxon>
        <taxon>NPAAA clade</taxon>
        <taxon>indigoferoid/millettioid clade</taxon>
        <taxon>Phaseoleae</taxon>
        <taxon>Psophocarpus</taxon>
    </lineage>
</organism>
<keyword evidence="3" id="KW-1185">Reference proteome</keyword>
<sequence>MRNTVEKVKSYFSAYGVKAPHSYGPHSQPLRNKENKEVVILNSDKTFWRFRFMAKLLIDACFVACAFSSDSFRSAQRNFFILCCYLSNNLQNRSELIPNSRTAKEEVFERMQQKKPDNVKPSSTNHLNEEEGSVKHGRKSCGWKKGLMKSYLSSWKSNFEELSKLIEK</sequence>
<gene>
    <name evidence="2" type="ORF">VNO78_10492</name>
</gene>
<feature type="region of interest" description="Disordered" evidence="1">
    <location>
        <begin position="110"/>
        <end position="141"/>
    </location>
</feature>
<dbReference type="AlphaFoldDB" id="A0AAN9XMK5"/>
<evidence type="ECO:0000313" key="3">
    <source>
        <dbReference type="Proteomes" id="UP001386955"/>
    </source>
</evidence>
<protein>
    <submittedName>
        <fullName evidence="2">Uncharacterized protein</fullName>
    </submittedName>
</protein>